<proteinExistence type="predicted"/>
<dbReference type="EMBL" id="AP014545">
    <property type="protein sequence ID" value="BBB24865.1"/>
    <property type="molecule type" value="Genomic_DNA"/>
</dbReference>
<evidence type="ECO:0008006" key="4">
    <source>
        <dbReference type="Google" id="ProtNLM"/>
    </source>
</evidence>
<name>A0A7R6SR81_9GAMM</name>
<keyword evidence="3" id="KW-1185">Reference proteome</keyword>
<organism evidence="2 3">
    <name type="scientific">Amphritea japonica ATCC BAA-1530</name>
    <dbReference type="NCBI Taxonomy" id="1278309"/>
    <lineage>
        <taxon>Bacteria</taxon>
        <taxon>Pseudomonadati</taxon>
        <taxon>Pseudomonadota</taxon>
        <taxon>Gammaproteobacteria</taxon>
        <taxon>Oceanospirillales</taxon>
        <taxon>Oceanospirillaceae</taxon>
        <taxon>Amphritea</taxon>
    </lineage>
</organism>
<feature type="transmembrane region" description="Helical" evidence="1">
    <location>
        <begin position="37"/>
        <end position="58"/>
    </location>
</feature>
<protein>
    <recommendedName>
        <fullName evidence="4">Transmembrane protein</fullName>
    </recommendedName>
</protein>
<dbReference type="KEGG" id="ajp:AMJAP_0266"/>
<feature type="transmembrane region" description="Helical" evidence="1">
    <location>
        <begin position="12"/>
        <end position="31"/>
    </location>
</feature>
<accession>A0A7R6SR81</accession>
<gene>
    <name evidence="2" type="ORF">AMJAP_0266</name>
</gene>
<feature type="transmembrane region" description="Helical" evidence="1">
    <location>
        <begin position="70"/>
        <end position="87"/>
    </location>
</feature>
<sequence>MDNVPERLMKLIIVAMLPLVMCFGYYSLELIATDSLWVNILAVTALPLLLIGVGGLAWCYSDKGIKQLTLVWWGCVGVALASLVWVWG</sequence>
<keyword evidence="1" id="KW-0812">Transmembrane</keyword>
<keyword evidence="1" id="KW-1133">Transmembrane helix</keyword>
<dbReference type="Proteomes" id="UP000595663">
    <property type="component" value="Chromosome"/>
</dbReference>
<evidence type="ECO:0000313" key="2">
    <source>
        <dbReference type="EMBL" id="BBB24865.1"/>
    </source>
</evidence>
<dbReference type="AlphaFoldDB" id="A0A7R6SR81"/>
<evidence type="ECO:0000313" key="3">
    <source>
        <dbReference type="Proteomes" id="UP000595663"/>
    </source>
</evidence>
<evidence type="ECO:0000256" key="1">
    <source>
        <dbReference type="SAM" id="Phobius"/>
    </source>
</evidence>
<keyword evidence="1" id="KW-0472">Membrane</keyword>
<reference evidence="2 3" key="1">
    <citation type="journal article" date="2008" name="Int. J. Syst. Evol. Microbiol.">
        <title>Amphritea japonica sp. nov. and Amphritea balenae sp. nov., isolated from the sediment adjacent to sperm whale carcasses off Kagoshima, Japan.</title>
        <authorList>
            <person name="Miyazaki M."/>
            <person name="Nogi Y."/>
            <person name="Fujiwara Y."/>
            <person name="Kawato M."/>
            <person name="Nagahama T."/>
            <person name="Kubokawa K."/>
            <person name="Horikoshi K."/>
        </authorList>
    </citation>
    <scope>NUCLEOTIDE SEQUENCE [LARGE SCALE GENOMIC DNA]</scope>
    <source>
        <strain evidence="2 3">ATCC BAA-1530</strain>
    </source>
</reference>